<keyword evidence="7" id="KW-1185">Reference proteome</keyword>
<keyword evidence="3" id="KW-0812">Transmembrane</keyword>
<reference evidence="6 7" key="1">
    <citation type="submission" date="2024-07" db="EMBL/GenBank/DDBJ databases">
        <authorList>
            <person name="Ren Q."/>
        </authorList>
    </citation>
    <scope>NUCLEOTIDE SEQUENCE [LARGE SCALE GENOMIC DNA]</scope>
    <source>
        <strain evidence="6 7">REN37</strain>
    </source>
</reference>
<keyword evidence="2" id="KW-0997">Cell inner membrane</keyword>
<dbReference type="PANTHER" id="PTHR37481:SF1">
    <property type="entry name" value="LIPOPOLYSACCHARIDE EXPORT SYSTEM PROTEIN LPTC"/>
    <property type="match status" value="1"/>
</dbReference>
<evidence type="ECO:0000313" key="6">
    <source>
        <dbReference type="EMBL" id="MEY1662660.1"/>
    </source>
</evidence>
<evidence type="ECO:0000313" key="7">
    <source>
        <dbReference type="Proteomes" id="UP001562065"/>
    </source>
</evidence>
<keyword evidence="4" id="KW-1133">Transmembrane helix</keyword>
<evidence type="ECO:0000256" key="3">
    <source>
        <dbReference type="ARBA" id="ARBA00022692"/>
    </source>
</evidence>
<dbReference type="InterPro" id="IPR052363">
    <property type="entry name" value="LPS_export_LptC"/>
</dbReference>
<evidence type="ECO:0000256" key="1">
    <source>
        <dbReference type="ARBA" id="ARBA00022475"/>
    </source>
</evidence>
<evidence type="ECO:0000256" key="2">
    <source>
        <dbReference type="ARBA" id="ARBA00022519"/>
    </source>
</evidence>
<evidence type="ECO:0000256" key="4">
    <source>
        <dbReference type="ARBA" id="ARBA00022989"/>
    </source>
</evidence>
<accession>A0ABV4AIK9</accession>
<keyword evidence="5" id="KW-0472">Membrane</keyword>
<comment type="caution">
    <text evidence="6">The sequence shown here is derived from an EMBL/GenBank/DDBJ whole genome shotgun (WGS) entry which is preliminary data.</text>
</comment>
<dbReference type="Pfam" id="PF06835">
    <property type="entry name" value="LptC"/>
    <property type="match status" value="1"/>
</dbReference>
<evidence type="ECO:0000256" key="5">
    <source>
        <dbReference type="ARBA" id="ARBA00023136"/>
    </source>
</evidence>
<proteinExistence type="predicted"/>
<dbReference type="PANTHER" id="PTHR37481">
    <property type="entry name" value="LIPOPOLYSACCHARIDE EXPORT SYSTEM PROTEIN LPTC"/>
    <property type="match status" value="1"/>
</dbReference>
<dbReference type="NCBIfam" id="TIGR04409">
    <property type="entry name" value="LptC_YrbK"/>
    <property type="match status" value="1"/>
</dbReference>
<dbReference type="EMBL" id="JBGCUO010000001">
    <property type="protein sequence ID" value="MEY1662660.1"/>
    <property type="molecule type" value="Genomic_DNA"/>
</dbReference>
<name>A0ABV4AIK9_9GAMM</name>
<keyword evidence="1" id="KW-1003">Cell membrane</keyword>
<organism evidence="6 7">
    <name type="scientific">Isoalcanivorax beigongshangi</name>
    <dbReference type="NCBI Taxonomy" id="3238810"/>
    <lineage>
        <taxon>Bacteria</taxon>
        <taxon>Pseudomonadati</taxon>
        <taxon>Pseudomonadota</taxon>
        <taxon>Gammaproteobacteria</taxon>
        <taxon>Oceanospirillales</taxon>
        <taxon>Alcanivoracaceae</taxon>
        <taxon>Isoalcanivorax</taxon>
    </lineage>
</organism>
<dbReference type="Gene3D" id="2.60.450.10">
    <property type="entry name" value="Lipopolysaccharide (LPS) transport protein A like domain"/>
    <property type="match status" value="1"/>
</dbReference>
<dbReference type="InterPro" id="IPR010664">
    <property type="entry name" value="LipoPS_assembly_LptC-rel"/>
</dbReference>
<dbReference type="InterPro" id="IPR026265">
    <property type="entry name" value="LptC"/>
</dbReference>
<dbReference type="Proteomes" id="UP001562065">
    <property type="component" value="Unassembled WGS sequence"/>
</dbReference>
<gene>
    <name evidence="6" type="primary">lptC</name>
    <name evidence="6" type="ORF">AB5I84_10920</name>
</gene>
<sequence>MKRQGVLSATGVLLLALVAMMTLHEWEDRVPDLFSDRESAPFVIAEQVTAQSFSETGRLQYDLRASQLAEMDGEQRTLLSDPDFRLYDPELVWEVSAKEAIVTEKGDHIRLRDEVNARHHGDENVLLTTEELVYQPKEELLTTPGPVTLSGRSGETRADAMRAALGEGQLELNGRVTSRYEQLPQ</sequence>
<dbReference type="RefSeq" id="WP_369455890.1">
    <property type="nucleotide sequence ID" value="NZ_JBGCUO010000001.1"/>
</dbReference>
<protein>
    <submittedName>
        <fullName evidence="6">LPS export ABC transporter periplasmic protein LptC</fullName>
    </submittedName>
</protein>